<evidence type="ECO:0000313" key="1">
    <source>
        <dbReference type="EMBL" id="OAN54007.1"/>
    </source>
</evidence>
<dbReference type="OrthoDB" id="7200179at2"/>
<dbReference type="Proteomes" id="UP000078543">
    <property type="component" value="Unassembled WGS sequence"/>
</dbReference>
<proteinExistence type="predicted"/>
<reference evidence="1 2" key="1">
    <citation type="submission" date="2016-04" db="EMBL/GenBank/DDBJ databases">
        <title>Draft genome sequence of freshwater magnetotactic bacteria Magnetospirillum marisnigri SP-1 and Magnetospirillum moscoviense BB-1.</title>
        <authorList>
            <person name="Koziaeva V."/>
            <person name="Dziuba M.V."/>
            <person name="Ivanov T.M."/>
            <person name="Kuznetsov B."/>
            <person name="Grouzdev D.S."/>
        </authorList>
    </citation>
    <scope>NUCLEOTIDE SEQUENCE [LARGE SCALE GENOMIC DNA]</scope>
    <source>
        <strain evidence="1 2">BB-1</strain>
    </source>
</reference>
<dbReference type="PANTHER" id="PTHR38765">
    <property type="entry name" value="DUF484 DOMAIN-CONTAINING PROTEIN"/>
    <property type="match status" value="1"/>
</dbReference>
<evidence type="ECO:0000313" key="2">
    <source>
        <dbReference type="Proteomes" id="UP000078543"/>
    </source>
</evidence>
<evidence type="ECO:0008006" key="3">
    <source>
        <dbReference type="Google" id="ProtNLM"/>
    </source>
</evidence>
<dbReference type="STRING" id="1437059.A6A05_09350"/>
<dbReference type="InterPro" id="IPR029016">
    <property type="entry name" value="GAF-like_dom_sf"/>
</dbReference>
<dbReference type="Pfam" id="PF04340">
    <property type="entry name" value="DUF484"/>
    <property type="match status" value="1"/>
</dbReference>
<dbReference type="InterPro" id="IPR007435">
    <property type="entry name" value="DUF484"/>
</dbReference>
<gene>
    <name evidence="1" type="ORF">A6A05_09350</name>
</gene>
<accession>A0A178MUX3</accession>
<dbReference type="AlphaFoldDB" id="A0A178MUX3"/>
<dbReference type="PANTHER" id="PTHR38765:SF1">
    <property type="entry name" value="DUF484 DOMAIN-CONTAINING PROTEIN"/>
    <property type="match status" value="1"/>
</dbReference>
<keyword evidence="2" id="KW-1185">Reference proteome</keyword>
<dbReference type="EMBL" id="LWQU01000123">
    <property type="protein sequence ID" value="OAN54007.1"/>
    <property type="molecule type" value="Genomic_DNA"/>
</dbReference>
<comment type="caution">
    <text evidence="1">The sequence shown here is derived from an EMBL/GenBank/DDBJ whole genome shotgun (WGS) entry which is preliminary data.</text>
</comment>
<protein>
    <recommendedName>
        <fullName evidence="3">DUF484 domain-containing protein</fullName>
    </recommendedName>
</protein>
<dbReference type="Gene3D" id="3.30.450.40">
    <property type="match status" value="1"/>
</dbReference>
<sequence length="237" mass="25247">MVRKHDDKADAAPPLSDQQVADYLRRHPDFLLRHTELAAFLAPPSRWPGSEAVVDLQTFMIERLQEEVDRVRGAAEHLIHTSRSNMSTQNRTHQAVLALLSADSMAELAGAVADDLAPMLDVDVATLAFEESGEALPELAAAAILRLPPGHVDRVLGGPDRACALAEQMPGDPLVFGEGADLVSSSALVRLDAGGRCPAGLLALGSRHGRTFHSGQGTELIAFLAQVAALSVRRFVG</sequence>
<organism evidence="1 2">
    <name type="scientific">Magnetospirillum moscoviense</name>
    <dbReference type="NCBI Taxonomy" id="1437059"/>
    <lineage>
        <taxon>Bacteria</taxon>
        <taxon>Pseudomonadati</taxon>
        <taxon>Pseudomonadota</taxon>
        <taxon>Alphaproteobacteria</taxon>
        <taxon>Rhodospirillales</taxon>
        <taxon>Rhodospirillaceae</taxon>
        <taxon>Magnetospirillum</taxon>
    </lineage>
</organism>
<name>A0A178MUX3_9PROT</name>
<dbReference type="RefSeq" id="WP_068498699.1">
    <property type="nucleotide sequence ID" value="NZ_LWQU01000123.1"/>
</dbReference>